<evidence type="ECO:0000256" key="3">
    <source>
        <dbReference type="ARBA" id="ARBA00022741"/>
    </source>
</evidence>
<accession>A0AAX3UCD1</accession>
<evidence type="ECO:0000256" key="2">
    <source>
        <dbReference type="ARBA" id="ARBA00022692"/>
    </source>
</evidence>
<dbReference type="GO" id="GO:0016887">
    <property type="term" value="F:ATP hydrolysis activity"/>
    <property type="evidence" value="ECO:0007669"/>
    <property type="project" value="InterPro"/>
</dbReference>
<dbReference type="InterPro" id="IPR017871">
    <property type="entry name" value="ABC_transporter-like_CS"/>
</dbReference>
<dbReference type="InterPro" id="IPR003439">
    <property type="entry name" value="ABC_transporter-like_ATP-bd"/>
</dbReference>
<reference evidence="11" key="3">
    <citation type="submission" date="2023-04" db="EMBL/GenBank/DDBJ databases">
        <authorList>
            <person name="Wang Y."/>
        </authorList>
    </citation>
    <scope>NUCLEOTIDE SEQUENCE</scope>
    <source>
        <strain evidence="11">ZW18</strain>
    </source>
</reference>
<evidence type="ECO:0000256" key="7">
    <source>
        <dbReference type="SAM" id="Phobius"/>
    </source>
</evidence>
<dbReference type="AlphaFoldDB" id="A0AAX3UCD1"/>
<feature type="transmembrane region" description="Helical" evidence="7">
    <location>
        <begin position="230"/>
        <end position="254"/>
    </location>
</feature>
<dbReference type="Gene3D" id="3.40.50.300">
    <property type="entry name" value="P-loop containing nucleotide triphosphate hydrolases"/>
    <property type="match status" value="1"/>
</dbReference>
<dbReference type="Proteomes" id="UP001242513">
    <property type="component" value="Chromosome"/>
</dbReference>
<dbReference type="Pfam" id="PF00664">
    <property type="entry name" value="ABC_membrane"/>
    <property type="match status" value="1"/>
</dbReference>
<feature type="domain" description="ABC transmembrane type-1" evidence="9">
    <location>
        <begin position="14"/>
        <end position="289"/>
    </location>
</feature>
<dbReference type="PROSITE" id="PS50929">
    <property type="entry name" value="ABC_TM1F"/>
    <property type="match status" value="1"/>
</dbReference>
<evidence type="ECO:0000313" key="12">
    <source>
        <dbReference type="Proteomes" id="UP000181860"/>
    </source>
</evidence>
<feature type="transmembrane region" description="Helical" evidence="7">
    <location>
        <begin position="260"/>
        <end position="282"/>
    </location>
</feature>
<dbReference type="GO" id="GO:0034040">
    <property type="term" value="F:ATPase-coupled lipid transmembrane transporter activity"/>
    <property type="evidence" value="ECO:0007669"/>
    <property type="project" value="TreeGrafter"/>
</dbReference>
<keyword evidence="3" id="KW-0547">Nucleotide-binding</keyword>
<dbReference type="GO" id="GO:0005886">
    <property type="term" value="C:plasma membrane"/>
    <property type="evidence" value="ECO:0007669"/>
    <property type="project" value="UniProtKB-SubCell"/>
</dbReference>
<dbReference type="SUPFAM" id="SSF90123">
    <property type="entry name" value="ABC transporter transmembrane region"/>
    <property type="match status" value="1"/>
</dbReference>
<dbReference type="InterPro" id="IPR036640">
    <property type="entry name" value="ABC1_TM_sf"/>
</dbReference>
<proteinExistence type="predicted"/>
<keyword evidence="4 11" id="KW-0067">ATP-binding</keyword>
<gene>
    <name evidence="11" type="ORF">QEJ78_07860</name>
    <name evidence="10" type="ORF">SAMN02983011_01194</name>
</gene>
<feature type="transmembrane region" description="Helical" evidence="7">
    <location>
        <begin position="12"/>
        <end position="32"/>
    </location>
</feature>
<sequence>MINKYSSHSKFISMIIFGLIASMQQIVVAYMVQTLTNIGTQKRFSDLPVFLLIAISGLIITFIASLIFNRLKTSAIQETNTTLRVGILKGMLKQSSDENTASLGYLTTDFKLLETNRFDAEIEIMMQAYMIVLALGYALSVNWLVTLLFLVGSCLPMIASNLFQKKIQVASENWTDANDKYVSHIKNFLAGSSTLKLYGKQDNAVKKNRVFVNQLEMALRKMNLLNLDTVSWVSLIANLFTFTVPFLVGIYMVINGQTTLGALFAIVQLSNSFVNPILTILADRNKLSTTKKIVAKAEKYIAQGKESETSTKTDFDKLNVDDLTLTRQNQQLARHLNLEIKKGQKVAIIGPSGAGKSTLLQFLMTGKFGQAKEIILDNKRVEAGSFANIFSYASQSPVIFADNLWFNLTLGTDIPREMVKEVCLKLGLDTIVKEKGWDYSLGDNADQLSGGQLARIELARAILMARPVLLLDEINASLDKKTSDQIHDYLLKSDLTFLEVIHHYEPEELQKYDHVIDLEQLSVK</sequence>
<dbReference type="GO" id="GO:0005524">
    <property type="term" value="F:ATP binding"/>
    <property type="evidence" value="ECO:0007669"/>
    <property type="project" value="UniProtKB-KW"/>
</dbReference>
<dbReference type="GO" id="GO:0140359">
    <property type="term" value="F:ABC-type transporter activity"/>
    <property type="evidence" value="ECO:0007669"/>
    <property type="project" value="InterPro"/>
</dbReference>
<keyword evidence="2 7" id="KW-0812">Transmembrane</keyword>
<dbReference type="RefSeq" id="WP_013855028.1">
    <property type="nucleotide sequence ID" value="NZ_CP123735.1"/>
</dbReference>
<reference evidence="10 12" key="1">
    <citation type="submission" date="2016-10" db="EMBL/GenBank/DDBJ databases">
        <authorList>
            <person name="Varghese N."/>
            <person name="Submissions S."/>
        </authorList>
    </citation>
    <scope>NUCLEOTIDE SEQUENCE [LARGE SCALE GENOMIC DNA]</scope>
    <source>
        <strain evidence="10 12">ATCC 43761</strain>
    </source>
</reference>
<evidence type="ECO:0000256" key="4">
    <source>
        <dbReference type="ARBA" id="ARBA00022840"/>
    </source>
</evidence>
<evidence type="ECO:0000313" key="13">
    <source>
        <dbReference type="Proteomes" id="UP001242513"/>
    </source>
</evidence>
<dbReference type="InterPro" id="IPR011527">
    <property type="entry name" value="ABC1_TM_dom"/>
</dbReference>
<reference evidence="11" key="2">
    <citation type="journal article" date="2022" name="Food Funct.">
        <title>Lactobacillus kefiranofaciens ZW18 from Kefir enhances the anti-tumor effect of anti-programmed cell death 1 (PD-1) immunotherapy by modulating the gut microbiota.</title>
        <authorList>
            <person name="Zhao J."/>
            <person name="Wang Y."/>
            <person name="Wang J."/>
            <person name="Lv M."/>
            <person name="Zhou C."/>
            <person name="Jia L."/>
            <person name="Geng W."/>
        </authorList>
    </citation>
    <scope>NUCLEOTIDE SEQUENCE</scope>
    <source>
        <strain evidence="11">ZW18</strain>
    </source>
</reference>
<keyword evidence="12" id="KW-1185">Reference proteome</keyword>
<evidence type="ECO:0000313" key="11">
    <source>
        <dbReference type="EMBL" id="WGO85294.1"/>
    </source>
</evidence>
<dbReference type="SUPFAM" id="SSF52540">
    <property type="entry name" value="P-loop containing nucleoside triphosphate hydrolases"/>
    <property type="match status" value="1"/>
</dbReference>
<dbReference type="Proteomes" id="UP000181860">
    <property type="component" value="Unassembled WGS sequence"/>
</dbReference>
<dbReference type="PANTHER" id="PTHR24221:SF654">
    <property type="entry name" value="ATP-BINDING CASSETTE SUB-FAMILY B MEMBER 6"/>
    <property type="match status" value="1"/>
</dbReference>
<keyword evidence="6 7" id="KW-0472">Membrane</keyword>
<dbReference type="EMBL" id="CP123735">
    <property type="protein sequence ID" value="WGO85294.1"/>
    <property type="molecule type" value="Genomic_DNA"/>
</dbReference>
<dbReference type="Gene3D" id="1.20.1560.10">
    <property type="entry name" value="ABC transporter type 1, transmembrane domain"/>
    <property type="match status" value="1"/>
</dbReference>
<evidence type="ECO:0000256" key="6">
    <source>
        <dbReference type="ARBA" id="ARBA00023136"/>
    </source>
</evidence>
<feature type="domain" description="ABC transporter" evidence="8">
    <location>
        <begin position="318"/>
        <end position="524"/>
    </location>
</feature>
<dbReference type="EMBL" id="FMXC01000011">
    <property type="protein sequence ID" value="SDA53684.1"/>
    <property type="molecule type" value="Genomic_DNA"/>
</dbReference>
<dbReference type="PANTHER" id="PTHR24221">
    <property type="entry name" value="ATP-BINDING CASSETTE SUB-FAMILY B"/>
    <property type="match status" value="1"/>
</dbReference>
<dbReference type="SMART" id="SM00382">
    <property type="entry name" value="AAA"/>
    <property type="match status" value="1"/>
</dbReference>
<organism evidence="11 13">
    <name type="scientific">Lactobacillus kefiranofaciens</name>
    <dbReference type="NCBI Taxonomy" id="267818"/>
    <lineage>
        <taxon>Bacteria</taxon>
        <taxon>Bacillati</taxon>
        <taxon>Bacillota</taxon>
        <taxon>Bacilli</taxon>
        <taxon>Lactobacillales</taxon>
        <taxon>Lactobacillaceae</taxon>
        <taxon>Lactobacillus</taxon>
    </lineage>
</organism>
<evidence type="ECO:0000259" key="8">
    <source>
        <dbReference type="PROSITE" id="PS50893"/>
    </source>
</evidence>
<dbReference type="InterPro" id="IPR039421">
    <property type="entry name" value="Type_1_exporter"/>
</dbReference>
<dbReference type="PROSITE" id="PS50893">
    <property type="entry name" value="ABC_TRANSPORTER_2"/>
    <property type="match status" value="1"/>
</dbReference>
<keyword evidence="5 7" id="KW-1133">Transmembrane helix</keyword>
<protein>
    <submittedName>
        <fullName evidence="11">ABC transporter ATP-binding protein</fullName>
    </submittedName>
    <submittedName>
        <fullName evidence="10">ABC-type multidrug transport system, ATPase and permease component</fullName>
    </submittedName>
</protein>
<comment type="subcellular location">
    <subcellularLocation>
        <location evidence="1">Cell membrane</location>
        <topology evidence="1">Multi-pass membrane protein</topology>
    </subcellularLocation>
</comment>
<dbReference type="InterPro" id="IPR003593">
    <property type="entry name" value="AAA+_ATPase"/>
</dbReference>
<evidence type="ECO:0000256" key="5">
    <source>
        <dbReference type="ARBA" id="ARBA00022989"/>
    </source>
</evidence>
<evidence type="ECO:0000259" key="9">
    <source>
        <dbReference type="PROSITE" id="PS50929"/>
    </source>
</evidence>
<dbReference type="Pfam" id="PF00005">
    <property type="entry name" value="ABC_tran"/>
    <property type="match status" value="1"/>
</dbReference>
<dbReference type="PROSITE" id="PS00211">
    <property type="entry name" value="ABC_TRANSPORTER_1"/>
    <property type="match status" value="1"/>
</dbReference>
<name>A0AAX3UCD1_9LACO</name>
<dbReference type="InterPro" id="IPR027417">
    <property type="entry name" value="P-loop_NTPase"/>
</dbReference>
<evidence type="ECO:0000256" key="1">
    <source>
        <dbReference type="ARBA" id="ARBA00004651"/>
    </source>
</evidence>
<feature type="transmembrane region" description="Helical" evidence="7">
    <location>
        <begin position="47"/>
        <end position="68"/>
    </location>
</feature>
<evidence type="ECO:0000313" key="10">
    <source>
        <dbReference type="EMBL" id="SDA53684.1"/>
    </source>
</evidence>